<gene>
    <name evidence="1" type="ORF">H9950_04115</name>
</gene>
<comment type="caution">
    <text evidence="1">The sequence shown here is derived from an EMBL/GenBank/DDBJ whole genome shotgun (WGS) entry which is preliminary data.</text>
</comment>
<sequence length="331" mass="38494">MKKWYFAFLCLCLLYGCKQKANESSELVNRIDWASLETKVQPAPIPLPALCNVEELMTVDSFLLMKNKRMKPMFLLWNMKNPRQYIQFGTIGSGPKELLPIAMPLYGPNKGKFRVLNNYSLRTYRLVGDSLDFDEQAINGNEIGFYQRFYALNDTLYCGYRLSHHETGVHLMNIYTQESYDSVSVAEGLRDKPMRYLLNFCVYKDKLIIGRVLFNQIEVYHVDAEAKKFSPLFTVNFKGASPEKPMKNGACYMNSINADDHYFYMLNQDTEKPGKQTYMDIYTWEGEAVKRLRLDAFYKEGVLLDGKFYLRKYADDDNLYVLSIDDLGLNK</sequence>
<dbReference type="AlphaFoldDB" id="A0A9D2HX09"/>
<dbReference type="EMBL" id="DWZI01000023">
    <property type="protein sequence ID" value="HJA85372.1"/>
    <property type="molecule type" value="Genomic_DNA"/>
</dbReference>
<evidence type="ECO:0000313" key="2">
    <source>
        <dbReference type="Proteomes" id="UP000823862"/>
    </source>
</evidence>
<accession>A0A9D2HX09</accession>
<proteinExistence type="predicted"/>
<protein>
    <submittedName>
        <fullName evidence="1">Uncharacterized protein</fullName>
    </submittedName>
</protein>
<organism evidence="1 2">
    <name type="scientific">Candidatus Bacteroides avicola</name>
    <dbReference type="NCBI Taxonomy" id="2838468"/>
    <lineage>
        <taxon>Bacteria</taxon>
        <taxon>Pseudomonadati</taxon>
        <taxon>Bacteroidota</taxon>
        <taxon>Bacteroidia</taxon>
        <taxon>Bacteroidales</taxon>
        <taxon>Bacteroidaceae</taxon>
        <taxon>Bacteroides</taxon>
    </lineage>
</organism>
<name>A0A9D2HX09_9BACE</name>
<dbReference type="Proteomes" id="UP000823862">
    <property type="component" value="Unassembled WGS sequence"/>
</dbReference>
<reference evidence="1" key="1">
    <citation type="journal article" date="2021" name="PeerJ">
        <title>Extensive microbial diversity within the chicken gut microbiome revealed by metagenomics and culture.</title>
        <authorList>
            <person name="Gilroy R."/>
            <person name="Ravi A."/>
            <person name="Getino M."/>
            <person name="Pursley I."/>
            <person name="Horton D.L."/>
            <person name="Alikhan N.F."/>
            <person name="Baker D."/>
            <person name="Gharbi K."/>
            <person name="Hall N."/>
            <person name="Watson M."/>
            <person name="Adriaenssens E.M."/>
            <person name="Foster-Nyarko E."/>
            <person name="Jarju S."/>
            <person name="Secka A."/>
            <person name="Antonio M."/>
            <person name="Oren A."/>
            <person name="Chaudhuri R.R."/>
            <person name="La Ragione R."/>
            <person name="Hildebrand F."/>
            <person name="Pallen M.J."/>
        </authorList>
    </citation>
    <scope>NUCLEOTIDE SEQUENCE</scope>
    <source>
        <strain evidence="1">ChiHjej12B11-9795</strain>
    </source>
</reference>
<reference evidence="1" key="2">
    <citation type="submission" date="2021-04" db="EMBL/GenBank/DDBJ databases">
        <authorList>
            <person name="Gilroy R."/>
        </authorList>
    </citation>
    <scope>NUCLEOTIDE SEQUENCE</scope>
    <source>
        <strain evidence="1">ChiHjej12B11-9795</strain>
    </source>
</reference>
<evidence type="ECO:0000313" key="1">
    <source>
        <dbReference type="EMBL" id="HJA85372.1"/>
    </source>
</evidence>
<dbReference type="PROSITE" id="PS51257">
    <property type="entry name" value="PROKAR_LIPOPROTEIN"/>
    <property type="match status" value="1"/>
</dbReference>